<reference evidence="2 3" key="1">
    <citation type="submission" date="2019-02" db="EMBL/GenBank/DDBJ databases">
        <title>Deep-cultivation of Planctomycetes and their phenomic and genomic characterization uncovers novel biology.</title>
        <authorList>
            <person name="Wiegand S."/>
            <person name="Jogler M."/>
            <person name="Boedeker C."/>
            <person name="Pinto D."/>
            <person name="Vollmers J."/>
            <person name="Rivas-Marin E."/>
            <person name="Kohn T."/>
            <person name="Peeters S.H."/>
            <person name="Heuer A."/>
            <person name="Rast P."/>
            <person name="Oberbeckmann S."/>
            <person name="Bunk B."/>
            <person name="Jeske O."/>
            <person name="Meyerdierks A."/>
            <person name="Storesund J.E."/>
            <person name="Kallscheuer N."/>
            <person name="Luecker S."/>
            <person name="Lage O.M."/>
            <person name="Pohl T."/>
            <person name="Merkel B.J."/>
            <person name="Hornburger P."/>
            <person name="Mueller R.-W."/>
            <person name="Bruemmer F."/>
            <person name="Labrenz M."/>
            <person name="Spormann A.M."/>
            <person name="Op Den Camp H."/>
            <person name="Overmann J."/>
            <person name="Amann R."/>
            <person name="Jetten M.S.M."/>
            <person name="Mascher T."/>
            <person name="Medema M.H."/>
            <person name="Devos D.P."/>
            <person name="Kaster A.-K."/>
            <person name="Ovreas L."/>
            <person name="Rohde M."/>
            <person name="Galperin M.Y."/>
            <person name="Jogler C."/>
        </authorList>
    </citation>
    <scope>NUCLEOTIDE SEQUENCE [LARGE SCALE GENOMIC DNA]</scope>
    <source>
        <strain evidence="2 3">Q31b</strain>
    </source>
</reference>
<accession>A0A5C6DTC1</accession>
<dbReference type="OrthoDB" id="267271at2"/>
<dbReference type="EMBL" id="SJPY01000005">
    <property type="protein sequence ID" value="TWU39970.1"/>
    <property type="molecule type" value="Genomic_DNA"/>
</dbReference>
<gene>
    <name evidence="2" type="ORF">Q31b_32860</name>
</gene>
<evidence type="ECO:0000313" key="2">
    <source>
        <dbReference type="EMBL" id="TWU39970.1"/>
    </source>
</evidence>
<evidence type="ECO:0000313" key="3">
    <source>
        <dbReference type="Proteomes" id="UP000315471"/>
    </source>
</evidence>
<proteinExistence type="predicted"/>
<feature type="region of interest" description="Disordered" evidence="1">
    <location>
        <begin position="62"/>
        <end position="81"/>
    </location>
</feature>
<organism evidence="2 3">
    <name type="scientific">Novipirellula aureliae</name>
    <dbReference type="NCBI Taxonomy" id="2527966"/>
    <lineage>
        <taxon>Bacteria</taxon>
        <taxon>Pseudomonadati</taxon>
        <taxon>Planctomycetota</taxon>
        <taxon>Planctomycetia</taxon>
        <taxon>Pirellulales</taxon>
        <taxon>Pirellulaceae</taxon>
        <taxon>Novipirellula</taxon>
    </lineage>
</organism>
<dbReference type="RefSeq" id="WP_146600623.1">
    <property type="nucleotide sequence ID" value="NZ_SJPY01000005.1"/>
</dbReference>
<sequence length="215" mass="23439">MTPLAKNRYLFRSIGGLIPVVGLMPTMLSPLTCQPTPSPWIRSLSLSLGDGEETLTNDATINGNLIEDELEDLPPTDFDQLRHADMDSENQRRHSHPQDQAGRTSNRDDSGLVDVEESVNDSLTDSTDTITSEDSLVDSTEDFQQRARLLGVAAINGVEAGVASFGSVNVDLRRPTGPFVALDQLARYLVHLKDSDVYSQDAIFVSSQSTSSRCT</sequence>
<protein>
    <submittedName>
        <fullName evidence="2">Uncharacterized protein</fullName>
    </submittedName>
</protein>
<evidence type="ECO:0000256" key="1">
    <source>
        <dbReference type="SAM" id="MobiDB-lite"/>
    </source>
</evidence>
<feature type="region of interest" description="Disordered" evidence="1">
    <location>
        <begin position="86"/>
        <end position="138"/>
    </location>
</feature>
<dbReference type="Proteomes" id="UP000315471">
    <property type="component" value="Unassembled WGS sequence"/>
</dbReference>
<name>A0A5C6DTC1_9BACT</name>
<feature type="compositionally biased region" description="Low complexity" evidence="1">
    <location>
        <begin position="121"/>
        <end position="134"/>
    </location>
</feature>
<dbReference type="AlphaFoldDB" id="A0A5C6DTC1"/>
<comment type="caution">
    <text evidence="2">The sequence shown here is derived from an EMBL/GenBank/DDBJ whole genome shotgun (WGS) entry which is preliminary data.</text>
</comment>
<keyword evidence="3" id="KW-1185">Reference proteome</keyword>